<organism evidence="2 3">
    <name type="scientific">Striga hermonthica</name>
    <name type="common">Purple witchweed</name>
    <name type="synonym">Buchnera hermonthica</name>
    <dbReference type="NCBI Taxonomy" id="68872"/>
    <lineage>
        <taxon>Eukaryota</taxon>
        <taxon>Viridiplantae</taxon>
        <taxon>Streptophyta</taxon>
        <taxon>Embryophyta</taxon>
        <taxon>Tracheophyta</taxon>
        <taxon>Spermatophyta</taxon>
        <taxon>Magnoliopsida</taxon>
        <taxon>eudicotyledons</taxon>
        <taxon>Gunneridae</taxon>
        <taxon>Pentapetalae</taxon>
        <taxon>asterids</taxon>
        <taxon>lamiids</taxon>
        <taxon>Lamiales</taxon>
        <taxon>Orobanchaceae</taxon>
        <taxon>Buchnereae</taxon>
        <taxon>Striga</taxon>
    </lineage>
</organism>
<dbReference type="GO" id="GO:0003824">
    <property type="term" value="F:catalytic activity"/>
    <property type="evidence" value="ECO:0007669"/>
    <property type="project" value="InterPro"/>
</dbReference>
<gene>
    <name evidence="2" type="ORF">SHERM_14280</name>
</gene>
<dbReference type="OrthoDB" id="1001388at2759"/>
<dbReference type="EMBL" id="CACSLK010012206">
    <property type="protein sequence ID" value="CAA0813944.1"/>
    <property type="molecule type" value="Genomic_DNA"/>
</dbReference>
<comment type="caution">
    <text evidence="2">The sequence shown here is derived from an EMBL/GenBank/DDBJ whole genome shotgun (WGS) entry which is preliminary data.</text>
</comment>
<dbReference type="InterPro" id="IPR005135">
    <property type="entry name" value="Endo/exonuclease/phosphatase"/>
</dbReference>
<reference evidence="2" key="1">
    <citation type="submission" date="2019-12" db="EMBL/GenBank/DDBJ databases">
        <authorList>
            <person name="Scholes J."/>
        </authorList>
    </citation>
    <scope>NUCLEOTIDE SEQUENCE</scope>
</reference>
<accession>A0A9N7MTI8</accession>
<dbReference type="SUPFAM" id="SSF56219">
    <property type="entry name" value="DNase I-like"/>
    <property type="match status" value="1"/>
</dbReference>
<evidence type="ECO:0000313" key="3">
    <source>
        <dbReference type="Proteomes" id="UP001153555"/>
    </source>
</evidence>
<evidence type="ECO:0000313" key="2">
    <source>
        <dbReference type="EMBL" id="CAA0813944.1"/>
    </source>
</evidence>
<dbReference type="Gene3D" id="3.60.10.10">
    <property type="entry name" value="Endonuclease/exonuclease/phosphatase"/>
    <property type="match status" value="1"/>
</dbReference>
<feature type="non-terminal residue" evidence="2">
    <location>
        <position position="397"/>
    </location>
</feature>
<dbReference type="InterPro" id="IPR036691">
    <property type="entry name" value="Endo/exonu/phosph_ase_sf"/>
</dbReference>
<dbReference type="Proteomes" id="UP001153555">
    <property type="component" value="Unassembled WGS sequence"/>
</dbReference>
<dbReference type="PANTHER" id="PTHR35218">
    <property type="entry name" value="RNASE H DOMAIN-CONTAINING PROTEIN"/>
    <property type="match status" value="1"/>
</dbReference>
<protein>
    <recommendedName>
        <fullName evidence="1">Endonuclease/exonuclease/phosphatase domain-containing protein</fullName>
    </recommendedName>
</protein>
<feature type="domain" description="Endonuclease/exonuclease/phosphatase" evidence="1">
    <location>
        <begin position="2"/>
        <end position="143"/>
    </location>
</feature>
<sequence>AVWNCRGLGGPSTVSQIKEIFRSHHPHFFFLSETRNSSFFVKSVAKKLGFVDRHALVDPVGLSGGLLLLWSPEIVIVQLITNSCFIAVEFSMANGEVSWAIFVYLSACASTRIDQWKLLEDEKHKWKDKWFIIGDWNDIRSNSKKLGGSLRNGRSLAGFNNFINSMVMEEIKMTGCKFTWCNHRSSEGLIQEKLDRGFGSLDWLQNFPNASTLSVSRSASDHSLLLRNTGTLLHKAPRRFHFDKRWLLKDEVFDIVNAVWSHNQTGTPFFQLKEKIKLTKIALIKWSAKFKTDNQSKIEHLNSKLELLRNSDLASNWEDWVSTKADLDQAYHSEELECTSQQDIQNHITSFYANLFSSEGSWGGDSILHLIQLSISSDMNQDLLKPFLEEEIKDALF</sequence>
<dbReference type="Pfam" id="PF03372">
    <property type="entry name" value="Exo_endo_phos"/>
    <property type="match status" value="1"/>
</dbReference>
<evidence type="ECO:0000259" key="1">
    <source>
        <dbReference type="Pfam" id="PF03372"/>
    </source>
</evidence>
<dbReference type="PANTHER" id="PTHR35218:SF9">
    <property type="entry name" value="ENDONUCLEASE_EXONUCLEASE_PHOSPHATASE DOMAIN-CONTAINING PROTEIN"/>
    <property type="match status" value="1"/>
</dbReference>
<keyword evidence="3" id="KW-1185">Reference proteome</keyword>
<proteinExistence type="predicted"/>
<feature type="non-terminal residue" evidence="2">
    <location>
        <position position="1"/>
    </location>
</feature>
<dbReference type="AlphaFoldDB" id="A0A9N7MTI8"/>
<name>A0A9N7MTI8_STRHE</name>